<accession>A0A7W3PB53</accession>
<comment type="caution">
    <text evidence="3">The sequence shown here is derived from an EMBL/GenBank/DDBJ whole genome shotgun (WGS) entry which is preliminary data.</text>
</comment>
<dbReference type="RefSeq" id="WP_182540898.1">
    <property type="nucleotide sequence ID" value="NZ_JACGXA010000001.1"/>
</dbReference>
<dbReference type="EMBL" id="JACGXA010000001">
    <property type="protein sequence ID" value="MBA8805094.1"/>
    <property type="molecule type" value="Genomic_DNA"/>
</dbReference>
<dbReference type="NCBIfam" id="TIGR03083">
    <property type="entry name" value="maleylpyruvate isomerase family mycothiol-dependent enzyme"/>
    <property type="match status" value="1"/>
</dbReference>
<gene>
    <name evidence="3" type="ORF">FB382_003385</name>
</gene>
<dbReference type="InterPro" id="IPR017520">
    <property type="entry name" value="CHP03086"/>
</dbReference>
<evidence type="ECO:0000259" key="2">
    <source>
        <dbReference type="Pfam" id="PF08327"/>
    </source>
</evidence>
<protein>
    <submittedName>
        <fullName evidence="3">Uncharacterized protein (TIGR03086 family)</fullName>
    </submittedName>
</protein>
<evidence type="ECO:0000313" key="4">
    <source>
        <dbReference type="Proteomes" id="UP000580910"/>
    </source>
</evidence>
<dbReference type="Pfam" id="PF08327">
    <property type="entry name" value="AHSA1"/>
    <property type="match status" value="1"/>
</dbReference>
<dbReference type="SUPFAM" id="SSF55961">
    <property type="entry name" value="Bet v1-like"/>
    <property type="match status" value="1"/>
</dbReference>
<proteinExistence type="inferred from homology"/>
<dbReference type="SUPFAM" id="SSF109854">
    <property type="entry name" value="DinB/YfiT-like putative metalloenzymes"/>
    <property type="match status" value="1"/>
</dbReference>
<comment type="similarity">
    <text evidence="1">Belongs to the AHA1 family.</text>
</comment>
<name>A0A7W3PB53_9ACTN</name>
<reference evidence="3 4" key="1">
    <citation type="submission" date="2020-07" db="EMBL/GenBank/DDBJ databases">
        <title>Sequencing the genomes of 1000 actinobacteria strains.</title>
        <authorList>
            <person name="Klenk H.-P."/>
        </authorList>
    </citation>
    <scope>NUCLEOTIDE SEQUENCE [LARGE SCALE GENOMIC DNA]</scope>
    <source>
        <strain evidence="3 4">DSM 21349</strain>
    </source>
</reference>
<dbReference type="Proteomes" id="UP000580910">
    <property type="component" value="Unassembled WGS sequence"/>
</dbReference>
<organism evidence="3 4">
    <name type="scientific">Nocardioides ginsengisegetis</name>
    <dbReference type="NCBI Taxonomy" id="661491"/>
    <lineage>
        <taxon>Bacteria</taxon>
        <taxon>Bacillati</taxon>
        <taxon>Actinomycetota</taxon>
        <taxon>Actinomycetes</taxon>
        <taxon>Propionibacteriales</taxon>
        <taxon>Nocardioidaceae</taxon>
        <taxon>Nocardioides</taxon>
    </lineage>
</organism>
<keyword evidence="4" id="KW-1185">Reference proteome</keyword>
<feature type="domain" description="Activator of Hsp90 ATPase homologue 1/2-like C-terminal" evidence="2">
    <location>
        <begin position="12"/>
        <end position="128"/>
    </location>
</feature>
<sequence>MTFAKTVQLPVDIDEAFALVTQPERLRRWQTVSAVVDLRVGGDYRWTVTPGHIATGTYRELEPGKRVVFGWGWDGSADLPGDSSTVTITLEPSEGGTSVTLVHEGLTAEQEVGHAEGWNHFLGRLEQAAATGDAGADEWAAAPANLDQLVAAEATLAVLQPVLRNLTNEDRTKATPCSEYDCHALAEHLFGSLTGLGRMVGAEVVNPDEGSLENRVAVMAEQAISAWRARGLEGVVPGPGGNDFPAALAVNILSLEFLLHAWDFAQATGQKLAVSDELATYVLGLAEQVVPGARAGGAFADEVDAAADASPMERLVAYTGRRPLAAA</sequence>
<dbReference type="CDD" id="cd07814">
    <property type="entry name" value="SRPBCC_CalC_Aha1-like"/>
    <property type="match status" value="1"/>
</dbReference>
<dbReference type="InterPro" id="IPR023393">
    <property type="entry name" value="START-like_dom_sf"/>
</dbReference>
<dbReference type="Gene3D" id="3.30.530.20">
    <property type="match status" value="1"/>
</dbReference>
<dbReference type="NCBIfam" id="TIGR03086">
    <property type="entry name" value="TIGR03086 family metal-binding protein"/>
    <property type="match status" value="1"/>
</dbReference>
<dbReference type="InterPro" id="IPR034660">
    <property type="entry name" value="DinB/YfiT-like"/>
</dbReference>
<evidence type="ECO:0000256" key="1">
    <source>
        <dbReference type="ARBA" id="ARBA00006817"/>
    </source>
</evidence>
<dbReference type="AlphaFoldDB" id="A0A7W3PB53"/>
<dbReference type="InterPro" id="IPR013538">
    <property type="entry name" value="ASHA1/2-like_C"/>
</dbReference>
<dbReference type="InterPro" id="IPR017517">
    <property type="entry name" value="Maleyloyr_isom"/>
</dbReference>
<evidence type="ECO:0000313" key="3">
    <source>
        <dbReference type="EMBL" id="MBA8805094.1"/>
    </source>
</evidence>